<dbReference type="Gramene" id="TraesLAC2A03G00776920.1">
    <property type="protein sequence ID" value="TraesLAC2A03G00776920.1"/>
    <property type="gene ID" value="TraesLAC2A03G00776920"/>
</dbReference>
<accession>A0A3B6B4L5</accession>
<keyword evidence="3" id="KW-1185">Reference proteome</keyword>
<dbReference type="Gramene" id="TraesCLE_scaffold_009308_01G000500.1">
    <property type="protein sequence ID" value="TraesCLE_scaffold_009308_01G000500.1"/>
    <property type="gene ID" value="TraesCLE_scaffold_009308_01G000500"/>
</dbReference>
<dbReference type="RefSeq" id="XP_044458934.1">
    <property type="nucleotide sequence ID" value="XM_044602999.1"/>
</dbReference>
<gene>
    <name evidence="2" type="primary">LOC123190371</name>
</gene>
<dbReference type="Gramene" id="TraesCS2A02G450200.1">
    <property type="protein sequence ID" value="TraesCS2A02G450200.1"/>
    <property type="gene ID" value="TraesCS2A02G450200"/>
</dbReference>
<evidence type="ECO:0000313" key="3">
    <source>
        <dbReference type="Proteomes" id="UP000019116"/>
    </source>
</evidence>
<dbReference type="EnsemblPlants" id="TraesCS2A02G450200.1">
    <property type="protein sequence ID" value="TraesCS2A02G450200.1"/>
    <property type="gene ID" value="TraesCS2A02G450200"/>
</dbReference>
<feature type="compositionally biased region" description="Polar residues" evidence="1">
    <location>
        <begin position="1"/>
        <end position="13"/>
    </location>
</feature>
<reference evidence="2" key="1">
    <citation type="submission" date="2018-08" db="EMBL/GenBank/DDBJ databases">
        <authorList>
            <person name="Rossello M."/>
        </authorList>
    </citation>
    <scope>NUCLEOTIDE SEQUENCE [LARGE SCALE GENOMIC DNA]</scope>
    <source>
        <strain evidence="2">cv. Chinese Spring</strain>
    </source>
</reference>
<dbReference type="Gramene" id="TraesSTA2A03G00771230.1">
    <property type="protein sequence ID" value="TraesSTA2A03G00771230.1"/>
    <property type="gene ID" value="TraesSTA2A03G00771230"/>
</dbReference>
<protein>
    <submittedName>
        <fullName evidence="2">Uncharacterized protein</fullName>
    </submittedName>
</protein>
<sequence>MADESATQSQARGCSSYPFSFPSQPPDIKNWFSSYQYESPEVPELAVHPPAVDNGSETQDPLEFPVAGHSFLKDAPGNGGTDLKRDCFGSQAEHAEASATRDFLPIGGSTVEQGTKRKQSLRGLFGFLDDHEEGTQTENRVASPVQRSAVDPPWNRNWVGLQNRKRSHEGMVEHSELPTDSESTCIAETQTESRVVLPVLRSAMDRPWDCNWIGLRNRKRIHEGVVEHSELPMDSESTCVAETQTDSRVVLPALRSAVDPLCDCNWIGLRNRKRSHEGVDEHSELPTDSESTCIAETQTDSRVVLGLRNRKRSHEGVAEHSELLMDSEGTCVAETQLNPPGGQETKHSKGSVNCGGTSLAADNEEGLPEDGTESNLPVNFHSKGLADAEKTKQSLRGLFEADFLDNRDEATQTESRVASSVLRSAVDPRWDCNWIGLRNRKRSHEGAVEYSELVTDSEGTCIAETQVNPPGGQQTNPSKHPVNCGGTSLEDGIEHSNLPVNFPSKGLAGSEKTKLSLRKLFGSGFLDDGDEANESETRAVLAVQRNAVQPLTNCNAVGLPHIEQTHDGASGYSELPADCHAISTGETQENPPSGQVIEHNRLPVYCCSTSLAGDTEGGFVEDGIERTKMPVNSPNKVLADIEKTATEHYIPPVSSGGIGSAVTNGSFSGDEIKRSKPKLEHKKTEGTAAADGFVAIRTKVKPAEKCRTSKIPKVSTGRENTTLQENRRILGTTALGQGSTRSPLSDRTNISEVAGAPAQEVSGKWKCPRKGKPYVGPPMKQLRLEQWVRRV</sequence>
<dbReference type="Gramene" id="TraesWEE_scaffold_052278_01G000200.1">
    <property type="protein sequence ID" value="TraesWEE_scaffold_052278_01G000200.1"/>
    <property type="gene ID" value="TraesWEE_scaffold_052278_01G000200"/>
</dbReference>
<feature type="region of interest" description="Disordered" evidence="1">
    <location>
        <begin position="734"/>
        <end position="777"/>
    </location>
</feature>
<dbReference type="Gramene" id="TraesCS2A03G1066200.1">
    <property type="protein sequence ID" value="TraesCS2A03G1066200.1.CDS"/>
    <property type="gene ID" value="TraesCS2A03G1066200"/>
</dbReference>
<feature type="region of interest" description="Disordered" evidence="1">
    <location>
        <begin position="275"/>
        <end position="296"/>
    </location>
</feature>
<dbReference type="GeneID" id="123190371"/>
<feature type="region of interest" description="Disordered" evidence="1">
    <location>
        <begin position="1"/>
        <end position="22"/>
    </location>
</feature>
<dbReference type="Gramene" id="TraesMAC2A03G00771800.1">
    <property type="protein sequence ID" value="TraesMAC2A03G00771800.1"/>
    <property type="gene ID" value="TraesMAC2A03G00771800"/>
</dbReference>
<dbReference type="Proteomes" id="UP000019116">
    <property type="component" value="Chromosome 2A"/>
</dbReference>
<feature type="region of interest" description="Disordered" evidence="1">
    <location>
        <begin position="333"/>
        <end position="373"/>
    </location>
</feature>
<evidence type="ECO:0000313" key="2">
    <source>
        <dbReference type="EnsemblPlants" id="TraesCS2A02G450200.1"/>
    </source>
</evidence>
<dbReference type="Gramene" id="TraesROB_scaffold_016751_01G000200.1">
    <property type="protein sequence ID" value="TraesROB_scaffold_016751_01G000200.1"/>
    <property type="gene ID" value="TraesROB_scaffold_016751_01G000200"/>
</dbReference>
<evidence type="ECO:0000256" key="1">
    <source>
        <dbReference type="SAM" id="MobiDB-lite"/>
    </source>
</evidence>
<dbReference type="Gramene" id="TraesNOR2A03G00783060.1">
    <property type="protein sequence ID" value="TraesNOR2A03G00783060.1"/>
    <property type="gene ID" value="TraesNOR2A03G00783060"/>
</dbReference>
<dbReference type="Gramene" id="TraesJAG2A03G00772930.1">
    <property type="protein sequence ID" value="TraesJAG2A03G00772930.1"/>
    <property type="gene ID" value="TraesJAG2A03G00772930"/>
</dbReference>
<proteinExistence type="predicted"/>
<feature type="compositionally biased region" description="Polar residues" evidence="1">
    <location>
        <begin position="734"/>
        <end position="751"/>
    </location>
</feature>
<dbReference type="PANTHER" id="PTHR36368">
    <property type="entry name" value="ATP-DEPENDENT CASEINOLYTIC PROTEASE/CROTONASE FAMILY PROTEIN"/>
    <property type="match status" value="1"/>
</dbReference>
<feature type="compositionally biased region" description="Acidic residues" evidence="1">
    <location>
        <begin position="362"/>
        <end position="372"/>
    </location>
</feature>
<dbReference type="OrthoDB" id="1847229at2759"/>
<dbReference type="AlphaFoldDB" id="A0A3B6B4L5"/>
<feature type="compositionally biased region" description="Polar residues" evidence="1">
    <location>
        <begin position="286"/>
        <end position="296"/>
    </location>
</feature>
<dbReference type="PANTHER" id="PTHR36368:SF1">
    <property type="entry name" value="ATP-DEPENDENT CASEINOLYTIC PROTEASE_CROTONASE FAMILY PROTEIN"/>
    <property type="match status" value="1"/>
</dbReference>
<organism evidence="2">
    <name type="scientific">Triticum aestivum</name>
    <name type="common">Wheat</name>
    <dbReference type="NCBI Taxonomy" id="4565"/>
    <lineage>
        <taxon>Eukaryota</taxon>
        <taxon>Viridiplantae</taxon>
        <taxon>Streptophyta</taxon>
        <taxon>Embryophyta</taxon>
        <taxon>Tracheophyta</taxon>
        <taxon>Spermatophyta</taxon>
        <taxon>Magnoliopsida</taxon>
        <taxon>Liliopsida</taxon>
        <taxon>Poales</taxon>
        <taxon>Poaceae</taxon>
        <taxon>BOP clade</taxon>
        <taxon>Pooideae</taxon>
        <taxon>Triticodae</taxon>
        <taxon>Triticeae</taxon>
        <taxon>Triticinae</taxon>
        <taxon>Triticum</taxon>
    </lineage>
</organism>
<name>A0A3B6B4L5_WHEAT</name>
<feature type="compositionally biased region" description="Basic and acidic residues" evidence="1">
    <location>
        <begin position="276"/>
        <end position="285"/>
    </location>
</feature>
<reference evidence="2" key="2">
    <citation type="submission" date="2018-10" db="UniProtKB">
        <authorList>
            <consortium name="EnsemblPlants"/>
        </authorList>
    </citation>
    <scope>IDENTIFICATION</scope>
</reference>